<feature type="domain" description="Aldehyde oxidase/xanthine dehydrogenase a/b hammerhead" evidence="3">
    <location>
        <begin position="18"/>
        <end position="119"/>
    </location>
</feature>
<dbReference type="InterPro" id="IPR008274">
    <property type="entry name" value="AldOxase/xan_DH_MoCoBD1"/>
</dbReference>
<dbReference type="Gene3D" id="3.30.365.10">
    <property type="entry name" value="Aldehyde oxidase/xanthine dehydrogenase, molybdopterin binding domain"/>
    <property type="match status" value="4"/>
</dbReference>
<dbReference type="InterPro" id="IPR046867">
    <property type="entry name" value="AldOxase/xan_DH_MoCoBD2"/>
</dbReference>
<dbReference type="Proteomes" id="UP000007485">
    <property type="component" value="Chromosome"/>
</dbReference>
<keyword evidence="1" id="KW-0500">Molybdenum</keyword>
<dbReference type="SUPFAM" id="SSF54665">
    <property type="entry name" value="CO dehydrogenase molybdoprotein N-domain-like"/>
    <property type="match status" value="1"/>
</dbReference>
<dbReference type="SMART" id="SM01008">
    <property type="entry name" value="Ald_Xan_dh_C"/>
    <property type="match status" value="1"/>
</dbReference>
<proteinExistence type="predicted"/>
<accession>F0QTX8</accession>
<dbReference type="AlphaFoldDB" id="F0QTX8"/>
<evidence type="ECO:0000256" key="1">
    <source>
        <dbReference type="ARBA" id="ARBA00022505"/>
    </source>
</evidence>
<dbReference type="GeneID" id="10289212"/>
<dbReference type="RefSeq" id="WP_013604926.1">
    <property type="nucleotide sequence ID" value="NC_015151.1"/>
</dbReference>
<dbReference type="InterPro" id="IPR037165">
    <property type="entry name" value="AldOxase/xan_DH_Mopterin-bd_sf"/>
</dbReference>
<gene>
    <name evidence="4" type="ordered locus">VMUT_1560</name>
</gene>
<evidence type="ECO:0000256" key="2">
    <source>
        <dbReference type="ARBA" id="ARBA00023002"/>
    </source>
</evidence>
<dbReference type="STRING" id="985053.VMUT_1560"/>
<evidence type="ECO:0000259" key="3">
    <source>
        <dbReference type="SMART" id="SM01008"/>
    </source>
</evidence>
<dbReference type="eggNOG" id="arCOG01167">
    <property type="taxonomic scope" value="Archaea"/>
</dbReference>
<dbReference type="Pfam" id="PF02738">
    <property type="entry name" value="MoCoBD_1"/>
    <property type="match status" value="1"/>
</dbReference>
<name>F0QTX8_VULM7</name>
<dbReference type="SUPFAM" id="SSF56003">
    <property type="entry name" value="Molybdenum cofactor-binding domain"/>
    <property type="match status" value="1"/>
</dbReference>
<dbReference type="InterPro" id="IPR016208">
    <property type="entry name" value="Ald_Oxase/xanthine_DH-like"/>
</dbReference>
<evidence type="ECO:0000313" key="4">
    <source>
        <dbReference type="EMBL" id="ADY01764.1"/>
    </source>
</evidence>
<protein>
    <submittedName>
        <fullName evidence="4">Carbon monoxide dehydrogenase, large chain (CutA-3)</fullName>
    </submittedName>
</protein>
<dbReference type="PANTHER" id="PTHR11908">
    <property type="entry name" value="XANTHINE DEHYDROGENASE"/>
    <property type="match status" value="1"/>
</dbReference>
<dbReference type="InterPro" id="IPR053554">
    <property type="entry name" value="Glyceraldehyde_dh-related"/>
</dbReference>
<dbReference type="KEGG" id="vmo:VMUT_1560"/>
<dbReference type="InterPro" id="IPR000674">
    <property type="entry name" value="Ald_Oxase/Xan_DH_a/b"/>
</dbReference>
<dbReference type="Pfam" id="PF01315">
    <property type="entry name" value="Ald_Xan_dh_C"/>
    <property type="match status" value="1"/>
</dbReference>
<reference evidence="4 5" key="1">
    <citation type="journal article" date="2011" name="J. Bacteriol.">
        <title>Complete genome sequence of 'Vulcanisaeta moutnovskia' strain 768-28, a novel member of the hyperthermophilic crenarchaeal genus vulcanisaeta.</title>
        <authorList>
            <person name="Gumerov V.M."/>
            <person name="Mardanov A.V."/>
            <person name="Beletsky A.V."/>
            <person name="Prokofeva M.I."/>
            <person name="Bonch-Osmolovskaya E.A."/>
            <person name="Ravin N.V."/>
            <person name="Skryabin K.G."/>
        </authorList>
    </citation>
    <scope>NUCLEOTIDE SEQUENCE [LARGE SCALE GENOMIC DNA]</scope>
    <source>
        <strain evidence="4 5">768-28</strain>
    </source>
</reference>
<dbReference type="GO" id="GO:0016491">
    <property type="term" value="F:oxidoreductase activity"/>
    <property type="evidence" value="ECO:0007669"/>
    <property type="project" value="UniProtKB-KW"/>
</dbReference>
<dbReference type="Pfam" id="PF20256">
    <property type="entry name" value="MoCoBD_2"/>
    <property type="match status" value="1"/>
</dbReference>
<dbReference type="Gene3D" id="3.90.1170.50">
    <property type="entry name" value="Aldehyde oxidase/xanthine dehydrogenase, a/b hammerhead"/>
    <property type="match status" value="1"/>
</dbReference>
<dbReference type="GO" id="GO:0005506">
    <property type="term" value="F:iron ion binding"/>
    <property type="evidence" value="ECO:0007669"/>
    <property type="project" value="InterPro"/>
</dbReference>
<evidence type="ECO:0000313" key="5">
    <source>
        <dbReference type="Proteomes" id="UP000007485"/>
    </source>
</evidence>
<keyword evidence="5" id="KW-1185">Reference proteome</keyword>
<dbReference type="EMBL" id="CP002529">
    <property type="protein sequence ID" value="ADY01764.1"/>
    <property type="molecule type" value="Genomic_DNA"/>
</dbReference>
<dbReference type="OrthoDB" id="57164at2157"/>
<sequence length="731" mass="81450">MPYVGARIKRIEDPKFITGSARYVDDMVVPGTLYMAILRSTVPHARLLRIDYEDASRIPGVVGVITGLNIKVENRPRNFPMAKDEILYVGQPIAAVIAEDRYKAYDALDYIQVDYEPLPTVIDPEKALTDDVKAVEGENNLGYRKTYRAGNPEVEFSRSDVVIETKLEIGRVYPAAMEPRGLLAVYQEGRLTVYASTQAPHYMRKFLLNAFRDHVSDIRVIQADTGGAFGSKMFPYPEDYIVAYASIIYRRPVKWVATRREDLLSTYHSRAQIHRIKAGFTRRGEWRALIDELIIDLGAATHGYYLADITSTLISGPYKVRDILVEVYGVRTNKTPLDQYRGAGRPEAAFVYERIMDMAADELKMDPIEIRRRNLVTELPYTNPFGHKYDSGNYLHLLSIAEGYYRDFERRVEELRKQGRRVGVGLSFYIEQNNFGPWESASIRVKSDGKILVIIGAAPHGQGDATAIAQIVADELGIDMNQVEVSWGDTELIGEGFGTFGSRTLTLAGNAALLAVRKLKDRLRRVGAALMGINYEDVIYESGYVKDTKTGKSLSIRDIANALTASVGGTWSYGVEPSLEDSAYFGLSNYTYPYGSHIALVEVTEEGLVKVLDYVAIDDIGFVINPMLAEGQVIGGVVQGFGEVALEEVKYDNDGNPLTQTFSEYWIPSIMESFNAKWHYLEEGKSNAPLPTKGIAEGPLIGVLPALTRAVENAVGRRITKIPIDPSLLIK</sequence>
<keyword evidence="2" id="KW-0560">Oxidoreductase</keyword>
<organism evidence="4 5">
    <name type="scientific">Vulcanisaeta moutnovskia (strain 768-28)</name>
    <dbReference type="NCBI Taxonomy" id="985053"/>
    <lineage>
        <taxon>Archaea</taxon>
        <taxon>Thermoproteota</taxon>
        <taxon>Thermoprotei</taxon>
        <taxon>Thermoproteales</taxon>
        <taxon>Thermoproteaceae</taxon>
        <taxon>Vulcanisaeta</taxon>
    </lineage>
</organism>
<dbReference type="PANTHER" id="PTHR11908:SF132">
    <property type="entry name" value="ALDEHYDE OXIDASE 1-RELATED"/>
    <property type="match status" value="1"/>
</dbReference>
<dbReference type="HOGENOM" id="CLU_001681_2_0_2"/>
<dbReference type="InterPro" id="IPR036856">
    <property type="entry name" value="Ald_Oxase/Xan_DH_a/b_sf"/>
</dbReference>
<dbReference type="NCBIfam" id="NF041018">
    <property type="entry name" value="glyceraldDH_alpha"/>
    <property type="match status" value="1"/>
</dbReference>